<dbReference type="GO" id="GO:0005777">
    <property type="term" value="C:peroxisome"/>
    <property type="evidence" value="ECO:0007669"/>
    <property type="project" value="TreeGrafter"/>
</dbReference>
<dbReference type="AlphaFoldDB" id="A0A645D521"/>
<dbReference type="Gene3D" id="3.90.1150.10">
    <property type="entry name" value="Aspartate Aminotransferase, domain 1"/>
    <property type="match status" value="1"/>
</dbReference>
<evidence type="ECO:0000256" key="4">
    <source>
        <dbReference type="ARBA" id="ARBA00022898"/>
    </source>
</evidence>
<dbReference type="EMBL" id="VSSQ01033012">
    <property type="protein sequence ID" value="MPM84476.1"/>
    <property type="molecule type" value="Genomic_DNA"/>
</dbReference>
<comment type="caution">
    <text evidence="5">The sequence shown here is derived from an EMBL/GenBank/DDBJ whole genome shotgun (WGS) entry which is preliminary data.</text>
</comment>
<dbReference type="GO" id="GO:0019265">
    <property type="term" value="P:glycine biosynthetic process, by transamination of glyoxylate"/>
    <property type="evidence" value="ECO:0007669"/>
    <property type="project" value="TreeGrafter"/>
</dbReference>
<proteinExistence type="predicted"/>
<evidence type="ECO:0000256" key="1">
    <source>
        <dbReference type="ARBA" id="ARBA00001933"/>
    </source>
</evidence>
<dbReference type="EC" id="2.6.1.51" evidence="5"/>
<sequence>MPISDIMGLNKAVKNVLYDKNIIKRHHVIAEATRKAVTSAGLSLYADGGYSDTVTVINVPQSLSDKQILNTMRDEYNILIAGCFDILSGKVFRIGHMGENANVKDVAETLFALDKTFNRLNYPLKCSMSDVFMDEINKSDITL</sequence>
<reference evidence="5" key="1">
    <citation type="submission" date="2019-08" db="EMBL/GenBank/DDBJ databases">
        <authorList>
            <person name="Kucharzyk K."/>
            <person name="Murdoch R.W."/>
            <person name="Higgins S."/>
            <person name="Loffler F."/>
        </authorList>
    </citation>
    <scope>NUCLEOTIDE SEQUENCE</scope>
</reference>
<keyword evidence="4" id="KW-0663">Pyridoxal phosphate</keyword>
<dbReference type="PANTHER" id="PTHR21152:SF24">
    <property type="entry name" value="ALANINE--GLYOXYLATE AMINOTRANSFERASE 1"/>
    <property type="match status" value="1"/>
</dbReference>
<gene>
    <name evidence="5" type="ORF">SDC9_131548</name>
</gene>
<comment type="cofactor">
    <cofactor evidence="1">
        <name>pyridoxal 5'-phosphate</name>
        <dbReference type="ChEBI" id="CHEBI:597326"/>
    </cofactor>
</comment>
<keyword evidence="2 5" id="KW-0032">Aminotransferase</keyword>
<evidence type="ECO:0000256" key="3">
    <source>
        <dbReference type="ARBA" id="ARBA00022679"/>
    </source>
</evidence>
<name>A0A645D521_9ZZZZ</name>
<dbReference type="InterPro" id="IPR015424">
    <property type="entry name" value="PyrdxlP-dep_Trfase"/>
</dbReference>
<organism evidence="5">
    <name type="scientific">bioreactor metagenome</name>
    <dbReference type="NCBI Taxonomy" id="1076179"/>
    <lineage>
        <taxon>unclassified sequences</taxon>
        <taxon>metagenomes</taxon>
        <taxon>ecological metagenomes</taxon>
    </lineage>
</organism>
<dbReference type="GO" id="GO:0004760">
    <property type="term" value="F:L-serine-pyruvate transaminase activity"/>
    <property type="evidence" value="ECO:0007669"/>
    <property type="project" value="UniProtKB-EC"/>
</dbReference>
<dbReference type="InterPro" id="IPR015422">
    <property type="entry name" value="PyrdxlP-dep_Trfase_small"/>
</dbReference>
<keyword evidence="5" id="KW-0670">Pyruvate</keyword>
<dbReference type="GO" id="GO:0008453">
    <property type="term" value="F:alanine-glyoxylate transaminase activity"/>
    <property type="evidence" value="ECO:0007669"/>
    <property type="project" value="TreeGrafter"/>
</dbReference>
<dbReference type="SUPFAM" id="SSF53383">
    <property type="entry name" value="PLP-dependent transferases"/>
    <property type="match status" value="1"/>
</dbReference>
<evidence type="ECO:0000256" key="2">
    <source>
        <dbReference type="ARBA" id="ARBA00022576"/>
    </source>
</evidence>
<dbReference type="PANTHER" id="PTHR21152">
    <property type="entry name" value="AMINOTRANSFERASE CLASS V"/>
    <property type="match status" value="1"/>
</dbReference>
<keyword evidence="3 5" id="KW-0808">Transferase</keyword>
<evidence type="ECO:0000313" key="5">
    <source>
        <dbReference type="EMBL" id="MPM84476.1"/>
    </source>
</evidence>
<protein>
    <submittedName>
        <fullName evidence="5">Serine-pyruvate aminotransferase</fullName>
        <ecNumber evidence="5">2.6.1.51</ecNumber>
    </submittedName>
</protein>
<accession>A0A645D521</accession>